<dbReference type="Pfam" id="PF18936">
    <property type="entry name" value="DUF5684"/>
    <property type="match status" value="1"/>
</dbReference>
<organism evidence="5 6">
    <name type="scientific">Microbacterium candidum</name>
    <dbReference type="NCBI Taxonomy" id="3041922"/>
    <lineage>
        <taxon>Bacteria</taxon>
        <taxon>Bacillati</taxon>
        <taxon>Actinomycetota</taxon>
        <taxon>Actinomycetes</taxon>
        <taxon>Micrococcales</taxon>
        <taxon>Microbacteriaceae</taxon>
        <taxon>Microbacterium</taxon>
    </lineage>
</organism>
<feature type="transmembrane region" description="Helical" evidence="3">
    <location>
        <begin position="6"/>
        <end position="32"/>
    </location>
</feature>
<keyword evidence="3" id="KW-0472">Membrane</keyword>
<feature type="compositionally biased region" description="Polar residues" evidence="2">
    <location>
        <begin position="311"/>
        <end position="320"/>
    </location>
</feature>
<evidence type="ECO:0000256" key="1">
    <source>
        <dbReference type="ARBA" id="ARBA00022553"/>
    </source>
</evidence>
<dbReference type="Gene3D" id="2.60.200.20">
    <property type="match status" value="1"/>
</dbReference>
<comment type="caution">
    <text evidence="5">The sequence shown here is derived from an EMBL/GenBank/DDBJ whole genome shotgun (WGS) entry which is preliminary data.</text>
</comment>
<proteinExistence type="predicted"/>
<dbReference type="EMBL" id="JASXSZ010000002">
    <property type="protein sequence ID" value="MDL9979146.1"/>
    <property type="molecule type" value="Genomic_DNA"/>
</dbReference>
<dbReference type="Pfam" id="PF00498">
    <property type="entry name" value="FHA"/>
    <property type="match status" value="1"/>
</dbReference>
<evidence type="ECO:0000256" key="2">
    <source>
        <dbReference type="SAM" id="MobiDB-lite"/>
    </source>
</evidence>
<dbReference type="RefSeq" id="WP_286288010.1">
    <property type="nucleotide sequence ID" value="NZ_JASXSZ010000002.1"/>
</dbReference>
<gene>
    <name evidence="5" type="ORF">QSV35_07360</name>
</gene>
<feature type="compositionally biased region" description="Low complexity" evidence="2">
    <location>
        <begin position="253"/>
        <end position="267"/>
    </location>
</feature>
<evidence type="ECO:0000313" key="5">
    <source>
        <dbReference type="EMBL" id="MDL9979146.1"/>
    </source>
</evidence>
<reference evidence="5 6" key="1">
    <citation type="submission" date="2023-06" db="EMBL/GenBank/DDBJ databases">
        <title>Microbacterium sp. nov., isolated from a waste landfill.</title>
        <authorList>
            <person name="Wen W."/>
        </authorList>
    </citation>
    <scope>NUCLEOTIDE SEQUENCE [LARGE SCALE GENOMIC DNA]</scope>
    <source>
        <strain evidence="5 6">ASV49</strain>
    </source>
</reference>
<dbReference type="PROSITE" id="PS50006">
    <property type="entry name" value="FHA_DOMAIN"/>
    <property type="match status" value="1"/>
</dbReference>
<accession>A0ABT7MXG5</accession>
<dbReference type="InterPro" id="IPR008984">
    <property type="entry name" value="SMAD_FHA_dom_sf"/>
</dbReference>
<dbReference type="Proteomes" id="UP001235064">
    <property type="component" value="Unassembled WGS sequence"/>
</dbReference>
<dbReference type="CDD" id="cd00060">
    <property type="entry name" value="FHA"/>
    <property type="match status" value="1"/>
</dbReference>
<name>A0ABT7MXG5_9MICO</name>
<dbReference type="SUPFAM" id="SSF49879">
    <property type="entry name" value="SMAD/FHA domain"/>
    <property type="match status" value="1"/>
</dbReference>
<feature type="transmembrane region" description="Helical" evidence="3">
    <location>
        <begin position="61"/>
        <end position="85"/>
    </location>
</feature>
<feature type="compositionally biased region" description="Low complexity" evidence="2">
    <location>
        <begin position="223"/>
        <end position="232"/>
    </location>
</feature>
<dbReference type="InterPro" id="IPR043739">
    <property type="entry name" value="DUF5684"/>
</dbReference>
<keyword evidence="3" id="KW-1133">Transmembrane helix</keyword>
<evidence type="ECO:0000256" key="3">
    <source>
        <dbReference type="SAM" id="Phobius"/>
    </source>
</evidence>
<keyword evidence="3" id="KW-0812">Transmembrane</keyword>
<evidence type="ECO:0000313" key="6">
    <source>
        <dbReference type="Proteomes" id="UP001235064"/>
    </source>
</evidence>
<evidence type="ECO:0000259" key="4">
    <source>
        <dbReference type="PROSITE" id="PS50006"/>
    </source>
</evidence>
<protein>
    <submittedName>
        <fullName evidence="5">DUF5684 domain-containing protein</fullName>
    </submittedName>
</protein>
<keyword evidence="6" id="KW-1185">Reference proteome</keyword>
<feature type="region of interest" description="Disordered" evidence="2">
    <location>
        <begin position="180"/>
        <end position="332"/>
    </location>
</feature>
<feature type="compositionally biased region" description="Low complexity" evidence="2">
    <location>
        <begin position="180"/>
        <end position="214"/>
    </location>
</feature>
<keyword evidence="1" id="KW-0597">Phosphoprotein</keyword>
<feature type="domain" description="FHA" evidence="4">
    <location>
        <begin position="361"/>
        <end position="415"/>
    </location>
</feature>
<sequence length="451" mass="46444">MNDSAYTAALTVDLVVGVAAYVWMGLALSTVFRKAREKGWKAWVPFLNGFTLLELGGYSGWFILLALIPVIGWIALLVVSIMAYYRINVSFGFGAGMTVLAVLLTLVWFSVLAWGPARWLGGPGRGSMRTANADLDARIGGTDAGAPALSFSPAPPAPAAPVPAAPASVAPASAVPSPAAAPVSAFSPSAPSDAAFTPPAESSTSEPPTEQPAMPFAPPAPAFAPRAASAPESSHDADLDEDSDDAQIVGTTSSAAAPGPRRAPISSVPTAPIPTRSSSPWAQPADPADLTDTSGEISAVVGAPALGSPMSARSSVSAQRSEPEVPDDGFSDETIIAPRRRPRWVLTPPLGAPIHLTSDVVIVGRRPAEDPRFPNAQLVPIADETRTMSKTHARLERRDDVWTITDLASTNGVAVLAADGGETELAEGGSGPIGAGFLLGDAELRLTRVDA</sequence>
<feature type="transmembrane region" description="Helical" evidence="3">
    <location>
        <begin position="91"/>
        <end position="115"/>
    </location>
</feature>
<dbReference type="InterPro" id="IPR000253">
    <property type="entry name" value="FHA_dom"/>
</dbReference>